<dbReference type="EMBL" id="BART01037689">
    <property type="protein sequence ID" value="GAH10051.1"/>
    <property type="molecule type" value="Genomic_DNA"/>
</dbReference>
<proteinExistence type="predicted"/>
<gene>
    <name evidence="1" type="ORF">S01H4_62922</name>
</gene>
<accession>X1CNQ9</accession>
<evidence type="ECO:0000313" key="1">
    <source>
        <dbReference type="EMBL" id="GAH10051.1"/>
    </source>
</evidence>
<organism evidence="1">
    <name type="scientific">marine sediment metagenome</name>
    <dbReference type="NCBI Taxonomy" id="412755"/>
    <lineage>
        <taxon>unclassified sequences</taxon>
        <taxon>metagenomes</taxon>
        <taxon>ecological metagenomes</taxon>
    </lineage>
</organism>
<comment type="caution">
    <text evidence="1">The sequence shown here is derived from an EMBL/GenBank/DDBJ whole genome shotgun (WGS) entry which is preliminary data.</text>
</comment>
<protein>
    <submittedName>
        <fullName evidence="1">Uncharacterized protein</fullName>
    </submittedName>
</protein>
<dbReference type="AlphaFoldDB" id="X1CNQ9"/>
<sequence>MNILHLDSFHHHLVLKNDTFIEAKGNHDGAGWSLEIERDLAVSNAVIDKAMALGDTIK</sequence>
<feature type="non-terminal residue" evidence="1">
    <location>
        <position position="58"/>
    </location>
</feature>
<name>X1CNQ9_9ZZZZ</name>
<reference evidence="1" key="1">
    <citation type="journal article" date="2014" name="Front. Microbiol.">
        <title>High frequency of phylogenetically diverse reductive dehalogenase-homologous genes in deep subseafloor sedimentary metagenomes.</title>
        <authorList>
            <person name="Kawai M."/>
            <person name="Futagami T."/>
            <person name="Toyoda A."/>
            <person name="Takaki Y."/>
            <person name="Nishi S."/>
            <person name="Hori S."/>
            <person name="Arai W."/>
            <person name="Tsubouchi T."/>
            <person name="Morono Y."/>
            <person name="Uchiyama I."/>
            <person name="Ito T."/>
            <person name="Fujiyama A."/>
            <person name="Inagaki F."/>
            <person name="Takami H."/>
        </authorList>
    </citation>
    <scope>NUCLEOTIDE SEQUENCE</scope>
    <source>
        <strain evidence="1">Expedition CK06-06</strain>
    </source>
</reference>